<dbReference type="EMBL" id="GGEC01053099">
    <property type="protein sequence ID" value="MBX33583.1"/>
    <property type="molecule type" value="Transcribed_RNA"/>
</dbReference>
<dbReference type="GO" id="GO:0004812">
    <property type="term" value="F:aminoacyl-tRNA ligase activity"/>
    <property type="evidence" value="ECO:0007669"/>
    <property type="project" value="UniProtKB-KW"/>
</dbReference>
<keyword evidence="1" id="KW-0030">Aminoacyl-tRNA synthetase</keyword>
<accession>A0A2P2MTM7</accession>
<name>A0A2P2MTM7_RHIMU</name>
<protein>
    <submittedName>
        <fullName evidence="1">Phenylalanyl-tRNA synthetase beta chain</fullName>
    </submittedName>
</protein>
<reference evidence="1" key="1">
    <citation type="submission" date="2018-02" db="EMBL/GenBank/DDBJ databases">
        <title>Rhizophora mucronata_Transcriptome.</title>
        <authorList>
            <person name="Meera S.P."/>
            <person name="Sreeshan A."/>
            <person name="Augustine A."/>
        </authorList>
    </citation>
    <scope>NUCLEOTIDE SEQUENCE</scope>
    <source>
        <tissue evidence="1">Leaf</tissue>
    </source>
</reference>
<sequence length="68" mass="7627">MNAVIEYNLSLGKCSARLCHLVSCCAGWTPAGEVSQVSNVLPFSYYYFQKDVLGCLLMFLLFIRRSQA</sequence>
<keyword evidence="1" id="KW-0436">Ligase</keyword>
<proteinExistence type="predicted"/>
<organism evidence="1">
    <name type="scientific">Rhizophora mucronata</name>
    <name type="common">Asiatic mangrove</name>
    <dbReference type="NCBI Taxonomy" id="61149"/>
    <lineage>
        <taxon>Eukaryota</taxon>
        <taxon>Viridiplantae</taxon>
        <taxon>Streptophyta</taxon>
        <taxon>Embryophyta</taxon>
        <taxon>Tracheophyta</taxon>
        <taxon>Spermatophyta</taxon>
        <taxon>Magnoliopsida</taxon>
        <taxon>eudicotyledons</taxon>
        <taxon>Gunneridae</taxon>
        <taxon>Pentapetalae</taxon>
        <taxon>rosids</taxon>
        <taxon>fabids</taxon>
        <taxon>Malpighiales</taxon>
        <taxon>Rhizophoraceae</taxon>
        <taxon>Rhizophora</taxon>
    </lineage>
</organism>
<dbReference type="AlphaFoldDB" id="A0A2P2MTM7"/>
<evidence type="ECO:0000313" key="1">
    <source>
        <dbReference type="EMBL" id="MBX33583.1"/>
    </source>
</evidence>